<dbReference type="EMBL" id="SNYV01000016">
    <property type="protein sequence ID" value="TDQ76031.1"/>
    <property type="molecule type" value="Genomic_DNA"/>
</dbReference>
<sequence>MKRFFTSVLIASATLLSVQAQEKITFKLAPEKGKVIAFEMNMKSDVEGTQNMIMDMTMKMNMSASDLTDSTVQYQTKYTQLKTDVNAGFISISYDSAIEPTDPMGKTMATQLKPLLDNTLTITMDRRAQVISMDFPNVPDAAFDRSSIQGMSVPYPTHPIAVGEKWENEIALPQLGVKGKNTNTFTGKTADGYKITVSGIYTDDSGKTLGTTSGYYIVDAKTFFTKASTISTELEVQGNKIKSSMELKEIQ</sequence>
<organism evidence="2 3">
    <name type="scientific">Sphingobacterium yanglingense</name>
    <dbReference type="NCBI Taxonomy" id="1437280"/>
    <lineage>
        <taxon>Bacteria</taxon>
        <taxon>Pseudomonadati</taxon>
        <taxon>Bacteroidota</taxon>
        <taxon>Sphingobacteriia</taxon>
        <taxon>Sphingobacteriales</taxon>
        <taxon>Sphingobacteriaceae</taxon>
        <taxon>Sphingobacterium</taxon>
    </lineage>
</organism>
<evidence type="ECO:0000313" key="3">
    <source>
        <dbReference type="Proteomes" id="UP000295292"/>
    </source>
</evidence>
<gene>
    <name evidence="2" type="ORF">CLV99_3729</name>
</gene>
<keyword evidence="3" id="KW-1185">Reference proteome</keyword>
<dbReference type="AlphaFoldDB" id="A0A4R6W9Y9"/>
<evidence type="ECO:0000313" key="2">
    <source>
        <dbReference type="EMBL" id="TDQ76031.1"/>
    </source>
</evidence>
<proteinExistence type="predicted"/>
<accession>A0A4R6W9Y9</accession>
<evidence type="ECO:0000256" key="1">
    <source>
        <dbReference type="SAM" id="SignalP"/>
    </source>
</evidence>
<dbReference type="InterPro" id="IPR046230">
    <property type="entry name" value="DUF6263"/>
</dbReference>
<comment type="caution">
    <text evidence="2">The sequence shown here is derived from an EMBL/GenBank/DDBJ whole genome shotgun (WGS) entry which is preliminary data.</text>
</comment>
<dbReference type="OrthoDB" id="701576at2"/>
<protein>
    <submittedName>
        <fullName evidence="2">Uncharacterized protein</fullName>
    </submittedName>
</protein>
<name>A0A4R6W9Y9_9SPHI</name>
<feature type="signal peptide" evidence="1">
    <location>
        <begin position="1"/>
        <end position="20"/>
    </location>
</feature>
<feature type="chain" id="PRO_5020729761" evidence="1">
    <location>
        <begin position="21"/>
        <end position="251"/>
    </location>
</feature>
<dbReference type="Proteomes" id="UP000295292">
    <property type="component" value="Unassembled WGS sequence"/>
</dbReference>
<reference evidence="2 3" key="1">
    <citation type="submission" date="2019-03" db="EMBL/GenBank/DDBJ databases">
        <title>Genomic Encyclopedia of Archaeal and Bacterial Type Strains, Phase II (KMG-II): from individual species to whole genera.</title>
        <authorList>
            <person name="Goeker M."/>
        </authorList>
    </citation>
    <scope>NUCLEOTIDE SEQUENCE [LARGE SCALE GENOMIC DNA]</scope>
    <source>
        <strain evidence="2 3">DSM 28353</strain>
    </source>
</reference>
<dbReference type="RefSeq" id="WP_133585896.1">
    <property type="nucleotide sequence ID" value="NZ_SNYV01000016.1"/>
</dbReference>
<dbReference type="Pfam" id="PF19777">
    <property type="entry name" value="DUF6263"/>
    <property type="match status" value="1"/>
</dbReference>
<keyword evidence="1" id="KW-0732">Signal</keyword>